<keyword evidence="2 4" id="KW-0808">Transferase</keyword>
<dbReference type="Pfam" id="PF13649">
    <property type="entry name" value="Methyltransf_25"/>
    <property type="match status" value="1"/>
</dbReference>
<sequence length="235" mass="27167">MKSTIREIEERFDKDVERFANLDTGQQTTLDARFNMEIITEAIARRYPRLKSVLDIGCGAGNYTVKLLQKASPMDITLVDLSQNMLNRAVERVQKATSGKVTAIKGDFRQIALPSGGYDVVIATAVLHHLRDDRDWEECFAKLYRLLRKGGSIWIFDLVYQCDELLQRYLYHDLYGEYLVSLKDEAYRDDVFAYIDKEDTPRDLLYQLDLLRSVGFQKVDVLHKNLCFASFVGFK</sequence>
<evidence type="ECO:0000259" key="3">
    <source>
        <dbReference type="Pfam" id="PF13649"/>
    </source>
</evidence>
<dbReference type="CDD" id="cd02440">
    <property type="entry name" value="AdoMet_MTases"/>
    <property type="match status" value="1"/>
</dbReference>
<dbReference type="GO" id="GO:0008168">
    <property type="term" value="F:methyltransferase activity"/>
    <property type="evidence" value="ECO:0007669"/>
    <property type="project" value="UniProtKB-KW"/>
</dbReference>
<name>A0A5S5DPD9_9SPHI</name>
<accession>A0A5S5DPD9</accession>
<dbReference type="RefSeq" id="WP_148907421.1">
    <property type="nucleotide sequence ID" value="NZ_VNHX01000002.1"/>
</dbReference>
<dbReference type="AlphaFoldDB" id="A0A5S5DPD9"/>
<keyword evidence="5" id="KW-1185">Reference proteome</keyword>
<dbReference type="InterPro" id="IPR029063">
    <property type="entry name" value="SAM-dependent_MTases_sf"/>
</dbReference>
<dbReference type="EMBL" id="VNHX01000002">
    <property type="protein sequence ID" value="TYP97777.1"/>
    <property type="molecule type" value="Genomic_DNA"/>
</dbReference>
<dbReference type="SUPFAM" id="SSF53335">
    <property type="entry name" value="S-adenosyl-L-methionine-dependent methyltransferases"/>
    <property type="match status" value="1"/>
</dbReference>
<dbReference type="PANTHER" id="PTHR43861:SF1">
    <property type="entry name" value="TRANS-ACONITATE 2-METHYLTRANSFERASE"/>
    <property type="match status" value="1"/>
</dbReference>
<evidence type="ECO:0000313" key="5">
    <source>
        <dbReference type="Proteomes" id="UP000325105"/>
    </source>
</evidence>
<dbReference type="OrthoDB" id="9770553at2"/>
<keyword evidence="1 4" id="KW-0489">Methyltransferase</keyword>
<protein>
    <submittedName>
        <fullName evidence="4">tRNA (Cmo5U34)-methyltransferase</fullName>
    </submittedName>
</protein>
<feature type="domain" description="Methyltransferase" evidence="3">
    <location>
        <begin position="53"/>
        <end position="151"/>
    </location>
</feature>
<gene>
    <name evidence="4" type="ORF">BC792_102199</name>
</gene>
<evidence type="ECO:0000256" key="1">
    <source>
        <dbReference type="ARBA" id="ARBA00022603"/>
    </source>
</evidence>
<dbReference type="PANTHER" id="PTHR43861">
    <property type="entry name" value="TRANS-ACONITATE 2-METHYLTRANSFERASE-RELATED"/>
    <property type="match status" value="1"/>
</dbReference>
<evidence type="ECO:0000256" key="2">
    <source>
        <dbReference type="ARBA" id="ARBA00022679"/>
    </source>
</evidence>
<reference evidence="4 5" key="1">
    <citation type="submission" date="2019-07" db="EMBL/GenBank/DDBJ databases">
        <title>Genomic Encyclopedia of Archaeal and Bacterial Type Strains, Phase II (KMG-II): from individual species to whole genera.</title>
        <authorList>
            <person name="Goeker M."/>
        </authorList>
    </citation>
    <scope>NUCLEOTIDE SEQUENCE [LARGE SCALE GENOMIC DNA]</scope>
    <source>
        <strain evidence="4 5">DSM 18850</strain>
    </source>
</reference>
<evidence type="ECO:0000313" key="4">
    <source>
        <dbReference type="EMBL" id="TYP97777.1"/>
    </source>
</evidence>
<dbReference type="GO" id="GO:0032259">
    <property type="term" value="P:methylation"/>
    <property type="evidence" value="ECO:0007669"/>
    <property type="project" value="UniProtKB-KW"/>
</dbReference>
<dbReference type="InterPro" id="IPR041698">
    <property type="entry name" value="Methyltransf_25"/>
</dbReference>
<comment type="caution">
    <text evidence="4">The sequence shown here is derived from an EMBL/GenBank/DDBJ whole genome shotgun (WGS) entry which is preliminary data.</text>
</comment>
<dbReference type="Proteomes" id="UP000325105">
    <property type="component" value="Unassembled WGS sequence"/>
</dbReference>
<organism evidence="4 5">
    <name type="scientific">Sphingobacterium allocomposti</name>
    <dbReference type="NCBI Taxonomy" id="415956"/>
    <lineage>
        <taxon>Bacteria</taxon>
        <taxon>Pseudomonadati</taxon>
        <taxon>Bacteroidota</taxon>
        <taxon>Sphingobacteriia</taxon>
        <taxon>Sphingobacteriales</taxon>
        <taxon>Sphingobacteriaceae</taxon>
        <taxon>Sphingobacterium</taxon>
    </lineage>
</organism>
<dbReference type="Gene3D" id="3.40.50.150">
    <property type="entry name" value="Vaccinia Virus protein VP39"/>
    <property type="match status" value="1"/>
</dbReference>
<proteinExistence type="predicted"/>